<organism evidence="2 3">
    <name type="scientific">Phytophthora lilii</name>
    <dbReference type="NCBI Taxonomy" id="2077276"/>
    <lineage>
        <taxon>Eukaryota</taxon>
        <taxon>Sar</taxon>
        <taxon>Stramenopiles</taxon>
        <taxon>Oomycota</taxon>
        <taxon>Peronosporomycetes</taxon>
        <taxon>Peronosporales</taxon>
        <taxon>Peronosporaceae</taxon>
        <taxon>Phytophthora</taxon>
    </lineage>
</organism>
<dbReference type="EMBL" id="BSXW01000026">
    <property type="protein sequence ID" value="GMF10015.1"/>
    <property type="molecule type" value="Genomic_DNA"/>
</dbReference>
<keyword evidence="3" id="KW-1185">Reference proteome</keyword>
<dbReference type="AlphaFoldDB" id="A0A9W6TEG5"/>
<dbReference type="Proteomes" id="UP001165083">
    <property type="component" value="Unassembled WGS sequence"/>
</dbReference>
<evidence type="ECO:0000313" key="3">
    <source>
        <dbReference type="Proteomes" id="UP001165083"/>
    </source>
</evidence>
<evidence type="ECO:0000256" key="1">
    <source>
        <dbReference type="SAM" id="MobiDB-lite"/>
    </source>
</evidence>
<comment type="caution">
    <text evidence="2">The sequence shown here is derived from an EMBL/GenBank/DDBJ whole genome shotgun (WGS) entry which is preliminary data.</text>
</comment>
<accession>A0A9W6TEG5</accession>
<feature type="compositionally biased region" description="Basic residues" evidence="1">
    <location>
        <begin position="668"/>
        <end position="686"/>
    </location>
</feature>
<feature type="compositionally biased region" description="Polar residues" evidence="1">
    <location>
        <begin position="103"/>
        <end position="112"/>
    </location>
</feature>
<feature type="compositionally biased region" description="Low complexity" evidence="1">
    <location>
        <begin position="706"/>
        <end position="716"/>
    </location>
</feature>
<gene>
    <name evidence="2" type="ORF">Plil01_000086900</name>
</gene>
<name>A0A9W6TEG5_9STRA</name>
<proteinExistence type="predicted"/>
<feature type="compositionally biased region" description="Acidic residues" evidence="1">
    <location>
        <begin position="115"/>
        <end position="127"/>
    </location>
</feature>
<sequence>MVFLRKLLSSGNKLHQQFAIDMWCTWLDHRISFSEQQEEEIVSALKNSVAACHDIQAWSFGRLEQAFQRNGPQTISPGISLRKSSWEELYRFLSQEAGKFVQPTPSSITGYQNGDGDDSGDEYDEEDSSLPQFRFSSLDAFYQQNASLDGAASTGLIFQKLLSCMIAFEEAASRLKVSSDGLAVESLNENNRDIKQWLVDMASNWKYFFHWVCQDADDLLSPSVQSKICEKSAWWKLVARVYIGCAICNVVIEILMRRRVVDSTEDTEQALMAFHADDSGLSVWSLMEVEFSLHRMIQKLAIHYSNEMEASISKEYVRAASYGLRRVLQPGKLQILTAIKAAPQDTAATRVSQSDRPIGMSFDGVIFSLDSCCSPLQEDDMYGSFPYWDNEDSGALTILETMFSIYLTIRERILTLSGHSSNDDSRNINSFASNGSETDYRLQFSVYADSISAKFPALARHLVTPGRGTKSMVLLDAKSGEELLEHICSAIGRTLEMMIKATDLQSVDTQLGNALRNISWPNDSQQSNSGRGETCSNFVHLSRYFLSDVKKCVQLDRFTRLSVSCASLSKRLRDVGAELVDWSTNSSDGHTLSSLAYDVLCDNVVYNPRLLRLLSSICLPTYFSSRLDTFVAMESKIEGIIQACGLDSSVYTSSPKVLTRERPSHVLTIKKKKHKDKTPAHRKRLRHGFDARSSYGLRVDSDSDSDASYSSDSSISDSDDSRANVESNTNGGKLIQYVSPSRDRIPHLQSHATQSIAILAVLAVLEQSQSTLLKTIAGKNSNNEPHMFPHHQEIMGYIRIHELVIKAICNNRDFSWGTRKVLVKILHIIELGLRIGKASGAVQKGDDLDTSLRNETTFCILESSVLCAVRSRTWVDSLKDASHDSGTKSKVRFSRSLFVATRTLNIFDFATKVSATLLKMDVFFLQVPGTVQAWLKETMLSDALKDRLKALVTVVKEKMAPTDDKSARRGKAKPRQRLLGVVPIVRKRRKRLRSRHPIIDAFLNEEDGADAFADLEDFIE</sequence>
<dbReference type="OrthoDB" id="162726at2759"/>
<feature type="region of interest" description="Disordered" evidence="1">
    <location>
        <begin position="662"/>
        <end position="733"/>
    </location>
</feature>
<protein>
    <submittedName>
        <fullName evidence="2">Unnamed protein product</fullName>
    </submittedName>
</protein>
<reference evidence="2" key="1">
    <citation type="submission" date="2023-04" db="EMBL/GenBank/DDBJ databases">
        <title>Phytophthora lilii NBRC 32176.</title>
        <authorList>
            <person name="Ichikawa N."/>
            <person name="Sato H."/>
            <person name="Tonouchi N."/>
        </authorList>
    </citation>
    <scope>NUCLEOTIDE SEQUENCE</scope>
    <source>
        <strain evidence="2">NBRC 32176</strain>
    </source>
</reference>
<feature type="region of interest" description="Disordered" evidence="1">
    <location>
        <begin position="101"/>
        <end position="127"/>
    </location>
</feature>
<evidence type="ECO:0000313" key="2">
    <source>
        <dbReference type="EMBL" id="GMF10015.1"/>
    </source>
</evidence>